<dbReference type="AlphaFoldDB" id="A0A2M4D401"/>
<feature type="chain" id="PRO_5014999188" evidence="1">
    <location>
        <begin position="19"/>
        <end position="96"/>
    </location>
</feature>
<feature type="signal peptide" evidence="1">
    <location>
        <begin position="1"/>
        <end position="18"/>
    </location>
</feature>
<sequence>MCTCVCVCVCAFVCVCGCLRVCLQLSDVRWTSTEHVKVSQQTRILAPLKNTYGYQANQEKEKKKKKKEKNKTQTVQCCKCPKKQPANQRSFFNLNR</sequence>
<organism evidence="2">
    <name type="scientific">Anopheles darlingi</name>
    <name type="common">Mosquito</name>
    <dbReference type="NCBI Taxonomy" id="43151"/>
    <lineage>
        <taxon>Eukaryota</taxon>
        <taxon>Metazoa</taxon>
        <taxon>Ecdysozoa</taxon>
        <taxon>Arthropoda</taxon>
        <taxon>Hexapoda</taxon>
        <taxon>Insecta</taxon>
        <taxon>Pterygota</taxon>
        <taxon>Neoptera</taxon>
        <taxon>Endopterygota</taxon>
        <taxon>Diptera</taxon>
        <taxon>Nematocera</taxon>
        <taxon>Culicoidea</taxon>
        <taxon>Culicidae</taxon>
        <taxon>Anophelinae</taxon>
        <taxon>Anopheles</taxon>
    </lineage>
</organism>
<protein>
    <submittedName>
        <fullName evidence="2">Putative secreted protein</fullName>
    </submittedName>
</protein>
<keyword evidence="1" id="KW-0732">Signal</keyword>
<proteinExistence type="predicted"/>
<accession>A0A2M4D401</accession>
<evidence type="ECO:0000256" key="1">
    <source>
        <dbReference type="SAM" id="SignalP"/>
    </source>
</evidence>
<name>A0A2M4D401_ANODA</name>
<evidence type="ECO:0000313" key="2">
    <source>
        <dbReference type="EMBL" id="MBW72266.1"/>
    </source>
</evidence>
<reference evidence="2" key="1">
    <citation type="submission" date="2018-01" db="EMBL/GenBank/DDBJ databases">
        <title>An insight into the sialome of Amazonian anophelines.</title>
        <authorList>
            <person name="Ribeiro J.M."/>
            <person name="Scarpassa V."/>
            <person name="Calvo E."/>
        </authorList>
    </citation>
    <scope>NUCLEOTIDE SEQUENCE</scope>
</reference>
<dbReference type="EMBL" id="GGFL01008088">
    <property type="protein sequence ID" value="MBW72266.1"/>
    <property type="molecule type" value="Transcribed_RNA"/>
</dbReference>